<dbReference type="InterPro" id="IPR005016">
    <property type="entry name" value="TDE1/TMS"/>
</dbReference>
<feature type="transmembrane region" description="Helical" evidence="6">
    <location>
        <begin position="50"/>
        <end position="69"/>
    </location>
</feature>
<evidence type="ECO:0000256" key="5">
    <source>
        <dbReference type="ARBA" id="ARBA00023136"/>
    </source>
</evidence>
<evidence type="ECO:0000313" key="7">
    <source>
        <dbReference type="EMBL" id="CAD6258784.1"/>
    </source>
</evidence>
<dbReference type="EMBL" id="CAJGYO010000010">
    <property type="protein sequence ID" value="CAD6258784.1"/>
    <property type="molecule type" value="Genomic_DNA"/>
</dbReference>
<evidence type="ECO:0000256" key="6">
    <source>
        <dbReference type="SAM" id="Phobius"/>
    </source>
</evidence>
<accession>A0A811QRI4</accession>
<proteinExistence type="inferred from homology"/>
<evidence type="ECO:0000256" key="2">
    <source>
        <dbReference type="ARBA" id="ARBA00006665"/>
    </source>
</evidence>
<keyword evidence="8" id="KW-1185">Reference proteome</keyword>
<dbReference type="PANTHER" id="PTHR10383:SF44">
    <property type="entry name" value="SERINC-DOMAIN CONTAINING SERINE AND SPHINGOLIPID BIOSYNTHESIS PROTEIN"/>
    <property type="match status" value="1"/>
</dbReference>
<dbReference type="Proteomes" id="UP000604825">
    <property type="component" value="Unassembled WGS sequence"/>
</dbReference>
<name>A0A811QRI4_9POAL</name>
<sequence>MAKTATSKMSFVIELISIAVAAFSTGSDYKCIQFRNVEESEDNIPYGYGFFHTVFAMGSMYFGMLFVGWDTHHTMEKWNMDVG</sequence>
<comment type="similarity">
    <text evidence="2">Belongs to the TDE1 family.</text>
</comment>
<dbReference type="GO" id="GO:0016020">
    <property type="term" value="C:membrane"/>
    <property type="evidence" value="ECO:0007669"/>
    <property type="project" value="UniProtKB-SubCell"/>
</dbReference>
<evidence type="ECO:0000256" key="3">
    <source>
        <dbReference type="ARBA" id="ARBA00022692"/>
    </source>
</evidence>
<organism evidence="7 8">
    <name type="scientific">Miscanthus lutarioriparius</name>
    <dbReference type="NCBI Taxonomy" id="422564"/>
    <lineage>
        <taxon>Eukaryota</taxon>
        <taxon>Viridiplantae</taxon>
        <taxon>Streptophyta</taxon>
        <taxon>Embryophyta</taxon>
        <taxon>Tracheophyta</taxon>
        <taxon>Spermatophyta</taxon>
        <taxon>Magnoliopsida</taxon>
        <taxon>Liliopsida</taxon>
        <taxon>Poales</taxon>
        <taxon>Poaceae</taxon>
        <taxon>PACMAD clade</taxon>
        <taxon>Panicoideae</taxon>
        <taxon>Andropogonodae</taxon>
        <taxon>Andropogoneae</taxon>
        <taxon>Saccharinae</taxon>
        <taxon>Miscanthus</taxon>
    </lineage>
</organism>
<comment type="caution">
    <text evidence="7">The sequence shown here is derived from an EMBL/GenBank/DDBJ whole genome shotgun (WGS) entry which is preliminary data.</text>
</comment>
<dbReference type="PANTHER" id="PTHR10383">
    <property type="entry name" value="SERINE INCORPORATOR"/>
    <property type="match status" value="1"/>
</dbReference>
<keyword evidence="5 6" id="KW-0472">Membrane</keyword>
<gene>
    <name evidence="7" type="ORF">NCGR_LOCUS42250</name>
</gene>
<evidence type="ECO:0000256" key="4">
    <source>
        <dbReference type="ARBA" id="ARBA00022989"/>
    </source>
</evidence>
<dbReference type="Pfam" id="PF03348">
    <property type="entry name" value="Serinc"/>
    <property type="match status" value="1"/>
</dbReference>
<keyword evidence="3 6" id="KW-0812">Transmembrane</keyword>
<protein>
    <submittedName>
        <fullName evidence="7">Uncharacterized protein</fullName>
    </submittedName>
</protein>
<evidence type="ECO:0000313" key="8">
    <source>
        <dbReference type="Proteomes" id="UP000604825"/>
    </source>
</evidence>
<comment type="subcellular location">
    <subcellularLocation>
        <location evidence="1">Membrane</location>
        <topology evidence="1">Multi-pass membrane protein</topology>
    </subcellularLocation>
</comment>
<dbReference type="AlphaFoldDB" id="A0A811QRI4"/>
<evidence type="ECO:0000256" key="1">
    <source>
        <dbReference type="ARBA" id="ARBA00004141"/>
    </source>
</evidence>
<reference evidence="7" key="1">
    <citation type="submission" date="2020-10" db="EMBL/GenBank/DDBJ databases">
        <authorList>
            <person name="Han B."/>
            <person name="Lu T."/>
            <person name="Zhao Q."/>
            <person name="Huang X."/>
            <person name="Zhao Y."/>
        </authorList>
    </citation>
    <scope>NUCLEOTIDE SEQUENCE</scope>
</reference>
<dbReference type="OrthoDB" id="682257at2759"/>
<keyword evidence="4 6" id="KW-1133">Transmembrane helix</keyword>